<dbReference type="AlphaFoldDB" id="I4C1J5"/>
<dbReference type="KEGG" id="dti:Desti_0710"/>
<sequence length="226" mass="24994">MKRMKKKLEKMLNAITFAEAGEHETALEYFDNEDSAQSARAPEQESLECKPNEDLIDQAETHWAAAAFAEAGEFDTALEIVPASTPSKAVLLVLDDPENGSDAFDYAVNLCLRMKASLEVLALIDDNGSADINAYEIMNLRCAKQYGISCTVSVLSRNSQTDLVTYVQKHKGIVTIIDSCRHKRKKKSNRPGLLRTLEMIVEKFSIPLVQVSQTSGSKSLRNLPAQ</sequence>
<name>I4C1J5_DESTA</name>
<dbReference type="RefSeq" id="WP_014808592.1">
    <property type="nucleotide sequence ID" value="NC_018025.1"/>
</dbReference>
<dbReference type="InterPro" id="IPR014729">
    <property type="entry name" value="Rossmann-like_a/b/a_fold"/>
</dbReference>
<evidence type="ECO:0000313" key="2">
    <source>
        <dbReference type="Proteomes" id="UP000006055"/>
    </source>
</evidence>
<proteinExistence type="predicted"/>
<protein>
    <submittedName>
        <fullName evidence="1">Uncharacterized protein</fullName>
    </submittedName>
</protein>
<dbReference type="OrthoDB" id="9813927at2"/>
<gene>
    <name evidence="1" type="ordered locus">Desti_0710</name>
</gene>
<organism evidence="1 2">
    <name type="scientific">Desulfomonile tiedjei (strain ATCC 49306 / DSM 6799 / DCB-1)</name>
    <dbReference type="NCBI Taxonomy" id="706587"/>
    <lineage>
        <taxon>Bacteria</taxon>
        <taxon>Pseudomonadati</taxon>
        <taxon>Thermodesulfobacteriota</taxon>
        <taxon>Desulfomonilia</taxon>
        <taxon>Desulfomonilales</taxon>
        <taxon>Desulfomonilaceae</taxon>
        <taxon>Desulfomonile</taxon>
    </lineage>
</organism>
<reference evidence="2" key="1">
    <citation type="submission" date="2012-06" db="EMBL/GenBank/DDBJ databases">
        <title>Complete sequence of chromosome of Desulfomonile tiedjei DSM 6799.</title>
        <authorList>
            <person name="Lucas S."/>
            <person name="Copeland A."/>
            <person name="Lapidus A."/>
            <person name="Glavina del Rio T."/>
            <person name="Dalin E."/>
            <person name="Tice H."/>
            <person name="Bruce D."/>
            <person name="Goodwin L."/>
            <person name="Pitluck S."/>
            <person name="Peters L."/>
            <person name="Ovchinnikova G."/>
            <person name="Zeytun A."/>
            <person name="Lu M."/>
            <person name="Kyrpides N."/>
            <person name="Mavromatis K."/>
            <person name="Ivanova N."/>
            <person name="Brettin T."/>
            <person name="Detter J.C."/>
            <person name="Han C."/>
            <person name="Larimer F."/>
            <person name="Land M."/>
            <person name="Hauser L."/>
            <person name="Markowitz V."/>
            <person name="Cheng J.-F."/>
            <person name="Hugenholtz P."/>
            <person name="Woyke T."/>
            <person name="Wu D."/>
            <person name="Spring S."/>
            <person name="Schroeder M."/>
            <person name="Brambilla E."/>
            <person name="Klenk H.-P."/>
            <person name="Eisen J.A."/>
        </authorList>
    </citation>
    <scope>NUCLEOTIDE SEQUENCE [LARGE SCALE GENOMIC DNA]</scope>
    <source>
        <strain evidence="2">ATCC 49306 / DSM 6799 / DCB-1</strain>
    </source>
</reference>
<dbReference type="Gene3D" id="3.40.50.620">
    <property type="entry name" value="HUPs"/>
    <property type="match status" value="1"/>
</dbReference>
<dbReference type="Proteomes" id="UP000006055">
    <property type="component" value="Chromosome"/>
</dbReference>
<dbReference type="EMBL" id="CP003360">
    <property type="protein sequence ID" value="AFM23436.1"/>
    <property type="molecule type" value="Genomic_DNA"/>
</dbReference>
<dbReference type="HOGENOM" id="CLU_1223142_0_0_7"/>
<keyword evidence="2" id="KW-1185">Reference proteome</keyword>
<accession>I4C1J5</accession>
<evidence type="ECO:0000313" key="1">
    <source>
        <dbReference type="EMBL" id="AFM23436.1"/>
    </source>
</evidence>